<feature type="domain" description="Pterin-binding" evidence="9">
    <location>
        <begin position="108"/>
        <end position="360"/>
    </location>
</feature>
<evidence type="ECO:0000256" key="7">
    <source>
        <dbReference type="ARBA" id="ARBA00022842"/>
    </source>
</evidence>
<dbReference type="InterPro" id="IPR000489">
    <property type="entry name" value="Pterin-binding_dom"/>
</dbReference>
<evidence type="ECO:0000313" key="10">
    <source>
        <dbReference type="EMBL" id="AMW35629.1"/>
    </source>
</evidence>
<keyword evidence="11" id="KW-1185">Reference proteome</keyword>
<dbReference type="Proteomes" id="UP000076066">
    <property type="component" value="Chromosome"/>
</dbReference>
<dbReference type="EC" id="2.5.1.15" evidence="4"/>
<evidence type="ECO:0000256" key="6">
    <source>
        <dbReference type="ARBA" id="ARBA00022723"/>
    </source>
</evidence>
<dbReference type="GO" id="GO:0046656">
    <property type="term" value="P:folic acid biosynthetic process"/>
    <property type="evidence" value="ECO:0007669"/>
    <property type="project" value="UniProtKB-KW"/>
</dbReference>
<gene>
    <name evidence="10" type="ORF">AY555_07520</name>
</gene>
<reference evidence="10 11" key="1">
    <citation type="submission" date="2016-02" db="EMBL/GenBank/DDBJ databases">
        <title>Complete Genome of H5569, the type strain of the newly described species Haematospirillium jordaniae.</title>
        <authorList>
            <person name="Nicholson A.C."/>
            <person name="Humrighouse B.W."/>
            <person name="Loparov V."/>
            <person name="McQuiston J.R."/>
        </authorList>
    </citation>
    <scope>NUCLEOTIDE SEQUENCE [LARGE SCALE GENOMIC DNA]</scope>
    <source>
        <strain evidence="10 11">H5569</strain>
    </source>
</reference>
<dbReference type="GO" id="GO:0046654">
    <property type="term" value="P:tetrahydrofolate biosynthetic process"/>
    <property type="evidence" value="ECO:0007669"/>
    <property type="project" value="TreeGrafter"/>
</dbReference>
<dbReference type="PROSITE" id="PS50972">
    <property type="entry name" value="PTERIN_BINDING"/>
    <property type="match status" value="1"/>
</dbReference>
<evidence type="ECO:0000256" key="3">
    <source>
        <dbReference type="ARBA" id="ARBA00004763"/>
    </source>
</evidence>
<protein>
    <recommendedName>
        <fullName evidence="4">dihydropteroate synthase</fullName>
        <ecNumber evidence="4">2.5.1.15</ecNumber>
    </recommendedName>
</protein>
<evidence type="ECO:0000256" key="4">
    <source>
        <dbReference type="ARBA" id="ARBA00012458"/>
    </source>
</evidence>
<dbReference type="STRING" id="1549855.AY555_07520"/>
<dbReference type="PROSITE" id="PS00793">
    <property type="entry name" value="DHPS_2"/>
    <property type="match status" value="1"/>
</dbReference>
<dbReference type="PANTHER" id="PTHR20941:SF1">
    <property type="entry name" value="FOLIC ACID SYNTHESIS PROTEIN FOL1"/>
    <property type="match status" value="1"/>
</dbReference>
<dbReference type="PROSITE" id="PS00792">
    <property type="entry name" value="DHPS_1"/>
    <property type="match status" value="1"/>
</dbReference>
<dbReference type="SUPFAM" id="SSF51717">
    <property type="entry name" value="Dihydropteroate synthetase-like"/>
    <property type="match status" value="1"/>
</dbReference>
<dbReference type="EMBL" id="CP014525">
    <property type="protein sequence ID" value="AMW35629.1"/>
    <property type="molecule type" value="Genomic_DNA"/>
</dbReference>
<proteinExistence type="predicted"/>
<evidence type="ECO:0000259" key="9">
    <source>
        <dbReference type="PROSITE" id="PS50972"/>
    </source>
</evidence>
<dbReference type="Gene3D" id="3.20.20.20">
    <property type="entry name" value="Dihydropteroate synthase-like"/>
    <property type="match status" value="1"/>
</dbReference>
<comment type="catalytic activity">
    <reaction evidence="1">
        <text>(7,8-dihydropterin-6-yl)methyl diphosphate + 4-aminobenzoate = 7,8-dihydropteroate + diphosphate</text>
        <dbReference type="Rhea" id="RHEA:19949"/>
        <dbReference type="ChEBI" id="CHEBI:17836"/>
        <dbReference type="ChEBI" id="CHEBI:17839"/>
        <dbReference type="ChEBI" id="CHEBI:33019"/>
        <dbReference type="ChEBI" id="CHEBI:72950"/>
        <dbReference type="EC" id="2.5.1.15"/>
    </reaction>
</comment>
<name>A0A143DGD7_9PROT</name>
<dbReference type="PANTHER" id="PTHR20941">
    <property type="entry name" value="FOLATE SYNTHESIS PROTEINS"/>
    <property type="match status" value="1"/>
</dbReference>
<evidence type="ECO:0000256" key="2">
    <source>
        <dbReference type="ARBA" id="ARBA00001946"/>
    </source>
</evidence>
<sequence length="370" mass="38592">MDSLLLADKSPALPRAFCLAPSAVSGSFPLYVIPLGMTPGGAHDSPTWMVIWRDETGIASRTVVSREALVQWACQGGDEILAHTTRRMRFCEGKGPSSFLETMLPGGPVVMGIINVTPDSFSDGGNCLDVDTAVARGIAMLEAGAGILDVGGESTRPGATPVCHDEEIRRVVPVIRALANAGAVISVDTRHAPVMEAAVAAGASIINDVSALSGPCSLDMAARLGKPVILMHMQGEPGTMQQAPSYMCSALDVFDALEERIQACRRAGIDQRNICVDPGIGFGKLASHNADILGHLGLYCGLGCPVALGVSRKSFIGQVAGVADPLQRLPGSLALATLGWEQGINIVRAHDVAATVQARNVWQAVRSAAQ</sequence>
<keyword evidence="6" id="KW-0479">Metal-binding</keyword>
<keyword evidence="8" id="KW-0289">Folate biosynthesis</keyword>
<keyword evidence="7" id="KW-0460">Magnesium</keyword>
<dbReference type="InterPro" id="IPR011005">
    <property type="entry name" value="Dihydropteroate_synth-like_sf"/>
</dbReference>
<dbReference type="GO" id="GO:0004156">
    <property type="term" value="F:dihydropteroate synthase activity"/>
    <property type="evidence" value="ECO:0007669"/>
    <property type="project" value="UniProtKB-EC"/>
</dbReference>
<keyword evidence="5" id="KW-0808">Transferase</keyword>
<evidence type="ECO:0000256" key="5">
    <source>
        <dbReference type="ARBA" id="ARBA00022679"/>
    </source>
</evidence>
<dbReference type="KEGG" id="hjo:AY555_07520"/>
<dbReference type="GO" id="GO:0046872">
    <property type="term" value="F:metal ion binding"/>
    <property type="evidence" value="ECO:0007669"/>
    <property type="project" value="UniProtKB-KW"/>
</dbReference>
<dbReference type="NCBIfam" id="TIGR01496">
    <property type="entry name" value="DHPS"/>
    <property type="match status" value="1"/>
</dbReference>
<dbReference type="Pfam" id="PF00809">
    <property type="entry name" value="Pterin_bind"/>
    <property type="match status" value="1"/>
</dbReference>
<comment type="cofactor">
    <cofactor evidence="2">
        <name>Mg(2+)</name>
        <dbReference type="ChEBI" id="CHEBI:18420"/>
    </cofactor>
</comment>
<organism evidence="10 11">
    <name type="scientific">Haematospirillum jordaniae</name>
    <dbReference type="NCBI Taxonomy" id="1549855"/>
    <lineage>
        <taxon>Bacteria</taxon>
        <taxon>Pseudomonadati</taxon>
        <taxon>Pseudomonadota</taxon>
        <taxon>Alphaproteobacteria</taxon>
        <taxon>Rhodospirillales</taxon>
        <taxon>Novispirillaceae</taxon>
        <taxon>Haematospirillum</taxon>
    </lineage>
</organism>
<accession>A0A143DGD7</accession>
<dbReference type="InterPro" id="IPR006390">
    <property type="entry name" value="DHP_synth_dom"/>
</dbReference>
<dbReference type="InterPro" id="IPR045031">
    <property type="entry name" value="DHP_synth-like"/>
</dbReference>
<evidence type="ECO:0000256" key="1">
    <source>
        <dbReference type="ARBA" id="ARBA00000012"/>
    </source>
</evidence>
<dbReference type="AlphaFoldDB" id="A0A143DGD7"/>
<comment type="pathway">
    <text evidence="3">Cofactor biosynthesis; tetrahydrofolate biosynthesis; 7,8-dihydrofolate from 2-amino-4-hydroxy-6-hydroxymethyl-7,8-dihydropteridine diphosphate and 4-aminobenzoate: step 1/2.</text>
</comment>
<dbReference type="OrthoDB" id="9811744at2"/>
<dbReference type="CDD" id="cd00739">
    <property type="entry name" value="DHPS"/>
    <property type="match status" value="1"/>
</dbReference>
<evidence type="ECO:0000256" key="8">
    <source>
        <dbReference type="ARBA" id="ARBA00022909"/>
    </source>
</evidence>
<dbReference type="GO" id="GO:0005829">
    <property type="term" value="C:cytosol"/>
    <property type="evidence" value="ECO:0007669"/>
    <property type="project" value="TreeGrafter"/>
</dbReference>
<evidence type="ECO:0000313" key="11">
    <source>
        <dbReference type="Proteomes" id="UP000076066"/>
    </source>
</evidence>